<evidence type="ECO:0000313" key="4">
    <source>
        <dbReference type="Proteomes" id="UP000605361"/>
    </source>
</evidence>
<sequence length="362" mass="39001">MPSLDELRAEGWARLLAAARRKLERDGVVSGSVSIGSPSEAERRIIIGLTGRYRPEDVKRLTVPLSDLDLFLINRYAHDLREVLTTLGGPLRDRAAERQALDGERDRLLADSARGRHAGEPWHTAWLDALAADGTLTRLIRRGDGELLTAASRVLDHLPAQTVPLPVLAERATGDTKALAAGSPLASLVLRALALRNESPAVPGDRVGQRTLWESAGVIVDDLASQVLVLNLPVRGQGPVSGWLAEAAGHGVPYRLTLHQLTSFPVTLTEQPIFLCENPAVVRAAATELGPRCAPLICTEGVPSAACHRLLETAGGGLWWRADFDWTGLRIVERAISRHAATPWRMSATDYATGLAESDSTP</sequence>
<name>A0A931F667_9ACTN</name>
<dbReference type="Pfam" id="PF09664">
    <property type="entry name" value="DUF2399"/>
    <property type="match status" value="1"/>
</dbReference>
<protein>
    <submittedName>
        <fullName evidence="3">TIGR02679 family protein</fullName>
    </submittedName>
</protein>
<proteinExistence type="predicted"/>
<accession>A0A931F667</accession>
<evidence type="ECO:0000259" key="1">
    <source>
        <dbReference type="Pfam" id="PF09664"/>
    </source>
</evidence>
<dbReference type="NCBIfam" id="TIGR02679">
    <property type="entry name" value="TIGR02679 family protein"/>
    <property type="match status" value="1"/>
</dbReference>
<dbReference type="EMBL" id="JADOGI010000242">
    <property type="protein sequence ID" value="MBF8192923.1"/>
    <property type="molecule type" value="Genomic_DNA"/>
</dbReference>
<dbReference type="InterPro" id="IPR024466">
    <property type="entry name" value="CHP02679_N"/>
</dbReference>
<reference evidence="3" key="1">
    <citation type="submission" date="2020-11" db="EMBL/GenBank/DDBJ databases">
        <title>Whole-genome analyses of Nonomuraea sp. K274.</title>
        <authorList>
            <person name="Veyisoglu A."/>
        </authorList>
    </citation>
    <scope>NUCLEOTIDE SEQUENCE</scope>
    <source>
        <strain evidence="3">K274</strain>
    </source>
</reference>
<evidence type="ECO:0000313" key="3">
    <source>
        <dbReference type="EMBL" id="MBF8192923.1"/>
    </source>
</evidence>
<feature type="domain" description="Conserved hypothetical protein CHP02679 N terminus" evidence="2">
    <location>
        <begin position="30"/>
        <end position="233"/>
    </location>
</feature>
<organism evidence="3 4">
    <name type="scientific">Nonomuraea cypriaca</name>
    <dbReference type="NCBI Taxonomy" id="1187855"/>
    <lineage>
        <taxon>Bacteria</taxon>
        <taxon>Bacillati</taxon>
        <taxon>Actinomycetota</taxon>
        <taxon>Actinomycetes</taxon>
        <taxon>Streptosporangiales</taxon>
        <taxon>Streptosporangiaceae</taxon>
        <taxon>Nonomuraea</taxon>
    </lineage>
</organism>
<evidence type="ECO:0000259" key="2">
    <source>
        <dbReference type="Pfam" id="PF11796"/>
    </source>
</evidence>
<dbReference type="AlphaFoldDB" id="A0A931F667"/>
<keyword evidence="4" id="KW-1185">Reference proteome</keyword>
<comment type="caution">
    <text evidence="3">The sequence shown here is derived from an EMBL/GenBank/DDBJ whole genome shotgun (WGS) entry which is preliminary data.</text>
</comment>
<dbReference type="InterPro" id="IPR013495">
    <property type="entry name" value="CHP02679"/>
</dbReference>
<gene>
    <name evidence="3" type="ORF">ITP53_46065</name>
</gene>
<dbReference type="RefSeq" id="WP_195901807.1">
    <property type="nucleotide sequence ID" value="NZ_JADOGI010000242.1"/>
</dbReference>
<feature type="domain" description="DUF2399" evidence="1">
    <location>
        <begin position="256"/>
        <end position="357"/>
    </location>
</feature>
<feature type="non-terminal residue" evidence="3">
    <location>
        <position position="362"/>
    </location>
</feature>
<dbReference type="Pfam" id="PF11796">
    <property type="entry name" value="DUF3323"/>
    <property type="match status" value="1"/>
</dbReference>
<dbReference type="InterPro" id="IPR024465">
    <property type="entry name" value="DUF2399"/>
</dbReference>
<dbReference type="Proteomes" id="UP000605361">
    <property type="component" value="Unassembled WGS sequence"/>
</dbReference>